<comment type="caution">
    <text evidence="1">The sequence shown here is derived from an EMBL/GenBank/DDBJ whole genome shotgun (WGS) entry which is preliminary data.</text>
</comment>
<dbReference type="EMBL" id="LANI01000001">
    <property type="protein sequence ID" value="KKJ78744.1"/>
    <property type="molecule type" value="Genomic_DNA"/>
</dbReference>
<gene>
    <name evidence="1" type="ORF">WH95_01320</name>
</gene>
<dbReference type="AlphaFoldDB" id="A0A0M2RE85"/>
<dbReference type="Proteomes" id="UP000034491">
    <property type="component" value="Unassembled WGS sequence"/>
</dbReference>
<dbReference type="OrthoDB" id="8480696at2"/>
<keyword evidence="2" id="KW-1185">Reference proteome</keyword>
<organism evidence="1 2">
    <name type="scientific">Kiloniella litopenaei</name>
    <dbReference type="NCBI Taxonomy" id="1549748"/>
    <lineage>
        <taxon>Bacteria</taxon>
        <taxon>Pseudomonadati</taxon>
        <taxon>Pseudomonadota</taxon>
        <taxon>Alphaproteobacteria</taxon>
        <taxon>Rhodospirillales</taxon>
        <taxon>Kiloniellaceae</taxon>
        <taxon>Kiloniella</taxon>
    </lineage>
</organism>
<name>A0A0M2RE85_9PROT</name>
<proteinExistence type="predicted"/>
<accession>A0A0M2RE85</accession>
<sequence length="77" mass="8990">MAYSAKNLSEDLGKEMEHGYRASKVAKLASQIHHNHRRELSRYLDCKLMQLTAMEEGPEFEFSEGEMRHLISELRSH</sequence>
<evidence type="ECO:0000313" key="1">
    <source>
        <dbReference type="EMBL" id="KKJ78744.1"/>
    </source>
</evidence>
<protein>
    <submittedName>
        <fullName evidence="1">Uncharacterized protein</fullName>
    </submittedName>
</protein>
<evidence type="ECO:0000313" key="2">
    <source>
        <dbReference type="Proteomes" id="UP000034491"/>
    </source>
</evidence>
<dbReference type="RefSeq" id="WP_046501902.1">
    <property type="nucleotide sequence ID" value="NZ_CBDDLU010000011.1"/>
</dbReference>
<reference evidence="1 2" key="1">
    <citation type="submission" date="2015-03" db="EMBL/GenBank/DDBJ databases">
        <title>Genome sequence of Kiloniella sp. P1-1, isolated from the gut microflora of Pacific white shrimp, Penaeus vannamei.</title>
        <authorList>
            <person name="Shao Z."/>
            <person name="Wang L."/>
            <person name="Li X."/>
        </authorList>
    </citation>
    <scope>NUCLEOTIDE SEQUENCE [LARGE SCALE GENOMIC DNA]</scope>
    <source>
        <strain evidence="1 2">P1-1</strain>
    </source>
</reference>